<name>A0A8S1VY39_9CILI</name>
<dbReference type="PANTHER" id="PTHR33706">
    <property type="entry name" value="MORN VARIANT REPEAT PROTEIN"/>
    <property type="match status" value="1"/>
</dbReference>
<feature type="coiled-coil region" evidence="1">
    <location>
        <begin position="139"/>
        <end position="177"/>
    </location>
</feature>
<gene>
    <name evidence="2" type="ORF">PPENT_87.1.T0790061</name>
</gene>
<proteinExistence type="predicted"/>
<comment type="caution">
    <text evidence="2">The sequence shown here is derived from an EMBL/GenBank/DDBJ whole genome shotgun (WGS) entry which is preliminary data.</text>
</comment>
<evidence type="ECO:0000313" key="2">
    <source>
        <dbReference type="EMBL" id="CAD8182664.1"/>
    </source>
</evidence>
<sequence length="522" mass="61051">MNYCFSHPQCPITGICIAPHKCQRKLCFKCLYNHEITIQQCLPFDVFLDRLDKLIENYKLNDNSKYEQIKIAFKSLISSSEQMIKKVFVQLIDSINYIFGKIEDQDKSYVNLITNNQHPAESQCPDLDNLVQLLESNILEDWNTQKNTYLQQLVQSKERLTEQMNIFSNKCQEEMREIFSIINIKSGEKKKQQVEQKEEKQEVLGFVWDRVWSQMISNKFQTVITQDNKLKYIKDGLAIRIDPIKDISTKPEILTNLEQIQHLQWLGEYNKNNKKVGKWILKWKGNILKDVGGQYSQTGQKQGFWIELIKNYWSKAEAYEAGQYENNLRIGAWNYIYEEKDFGGGEYNKQGEKNGKWIELSVGFWEYSQVSYNGEYKNGKKIGRWEIMFQGNELLSKQKQIGGGSYDDEGNGIKIGKWIELSDGFRENSQVTFSGEYRKNQKVGVWNIYWNWCGKNQEIGGGSYDQGDNGIKIGPWVEVSNGFASYWQITQNGSYTNGKKVGMWVEKDIKKNEICKEIHYKY</sequence>
<keyword evidence="3" id="KW-1185">Reference proteome</keyword>
<dbReference type="Proteomes" id="UP000689195">
    <property type="component" value="Unassembled WGS sequence"/>
</dbReference>
<dbReference type="OrthoDB" id="10357052at2759"/>
<protein>
    <submittedName>
        <fullName evidence="2">Uncharacterized protein</fullName>
    </submittedName>
</protein>
<reference evidence="2" key="1">
    <citation type="submission" date="2021-01" db="EMBL/GenBank/DDBJ databases">
        <authorList>
            <consortium name="Genoscope - CEA"/>
            <person name="William W."/>
        </authorList>
    </citation>
    <scope>NUCLEOTIDE SEQUENCE</scope>
</reference>
<dbReference type="AlphaFoldDB" id="A0A8S1VY39"/>
<dbReference type="PANTHER" id="PTHR33706:SF1">
    <property type="entry name" value="TPR REPEAT PROTEIN"/>
    <property type="match status" value="1"/>
</dbReference>
<organism evidence="2 3">
    <name type="scientific">Paramecium pentaurelia</name>
    <dbReference type="NCBI Taxonomy" id="43138"/>
    <lineage>
        <taxon>Eukaryota</taxon>
        <taxon>Sar</taxon>
        <taxon>Alveolata</taxon>
        <taxon>Ciliophora</taxon>
        <taxon>Intramacronucleata</taxon>
        <taxon>Oligohymenophorea</taxon>
        <taxon>Peniculida</taxon>
        <taxon>Parameciidae</taxon>
        <taxon>Paramecium</taxon>
    </lineage>
</organism>
<keyword evidence="1" id="KW-0175">Coiled coil</keyword>
<evidence type="ECO:0000313" key="3">
    <source>
        <dbReference type="Proteomes" id="UP000689195"/>
    </source>
</evidence>
<accession>A0A8S1VY39</accession>
<dbReference type="EMBL" id="CAJJDO010000079">
    <property type="protein sequence ID" value="CAD8182664.1"/>
    <property type="molecule type" value="Genomic_DNA"/>
</dbReference>
<evidence type="ECO:0000256" key="1">
    <source>
        <dbReference type="SAM" id="Coils"/>
    </source>
</evidence>